<dbReference type="InterPro" id="IPR017853">
    <property type="entry name" value="GH"/>
</dbReference>
<evidence type="ECO:0000313" key="5">
    <source>
        <dbReference type="Proteomes" id="UP000287394"/>
    </source>
</evidence>
<dbReference type="Proteomes" id="UP000287394">
    <property type="component" value="Chromosome"/>
</dbReference>
<keyword evidence="2" id="KW-0378">Hydrolase</keyword>
<name>A0A402CYR5_9BACT</name>
<keyword evidence="3" id="KW-0326">Glycosidase</keyword>
<gene>
    <name evidence="4" type="ORF">CCAX7_16810</name>
</gene>
<evidence type="ECO:0000256" key="1">
    <source>
        <dbReference type="ARBA" id="ARBA00008875"/>
    </source>
</evidence>
<dbReference type="InterPro" id="IPR049166">
    <property type="entry name" value="GH39_cat"/>
</dbReference>
<dbReference type="EMBL" id="AP025739">
    <property type="protein sequence ID" value="BDI29630.1"/>
    <property type="molecule type" value="Genomic_DNA"/>
</dbReference>
<organism evidence="4 5">
    <name type="scientific">Capsulimonas corticalis</name>
    <dbReference type="NCBI Taxonomy" id="2219043"/>
    <lineage>
        <taxon>Bacteria</taxon>
        <taxon>Bacillati</taxon>
        <taxon>Armatimonadota</taxon>
        <taxon>Armatimonadia</taxon>
        <taxon>Capsulimonadales</taxon>
        <taxon>Capsulimonadaceae</taxon>
        <taxon>Capsulimonas</taxon>
    </lineage>
</organism>
<dbReference type="AlphaFoldDB" id="A0A402CYR5"/>
<proteinExistence type="inferred from homology"/>
<dbReference type="PANTHER" id="PTHR12631:SF10">
    <property type="entry name" value="BETA-XYLOSIDASE-LIKE PROTEIN-RELATED"/>
    <property type="match status" value="1"/>
</dbReference>
<evidence type="ECO:0000256" key="2">
    <source>
        <dbReference type="ARBA" id="ARBA00022801"/>
    </source>
</evidence>
<dbReference type="Pfam" id="PF01229">
    <property type="entry name" value="Glyco_hydro_39"/>
    <property type="match status" value="1"/>
</dbReference>
<dbReference type="GO" id="GO:0004553">
    <property type="term" value="F:hydrolase activity, hydrolyzing O-glycosyl compounds"/>
    <property type="evidence" value="ECO:0007669"/>
    <property type="project" value="TreeGrafter"/>
</dbReference>
<accession>A0A402CYR5</accession>
<dbReference type="Gene3D" id="3.20.20.80">
    <property type="entry name" value="Glycosidases"/>
    <property type="match status" value="1"/>
</dbReference>
<evidence type="ECO:0000256" key="3">
    <source>
        <dbReference type="ARBA" id="ARBA00023295"/>
    </source>
</evidence>
<reference evidence="4 5" key="1">
    <citation type="journal article" date="2019" name="Int. J. Syst. Evol. Microbiol.">
        <title>Capsulimonas corticalis gen. nov., sp. nov., an aerobic capsulated bacterium, of a novel bacterial order, Capsulimonadales ord. nov., of the class Armatimonadia of the phylum Armatimonadetes.</title>
        <authorList>
            <person name="Li J."/>
            <person name="Kudo C."/>
            <person name="Tonouchi A."/>
        </authorList>
    </citation>
    <scope>NUCLEOTIDE SEQUENCE [LARGE SCALE GENOMIC DNA]</scope>
    <source>
        <strain evidence="4 5">AX-7</strain>
    </source>
</reference>
<dbReference type="PANTHER" id="PTHR12631">
    <property type="entry name" value="ALPHA-L-IDURONIDASE"/>
    <property type="match status" value="1"/>
</dbReference>
<keyword evidence="5" id="KW-1185">Reference proteome</keyword>
<dbReference type="InterPro" id="IPR051923">
    <property type="entry name" value="Glycosyl_Hydrolase_39"/>
</dbReference>
<dbReference type="OrthoDB" id="174433at2"/>
<dbReference type="KEGG" id="ccot:CCAX7_16810"/>
<comment type="similarity">
    <text evidence="1">Belongs to the glycosyl hydrolase 39 family.</text>
</comment>
<dbReference type="RefSeq" id="WP_119322502.1">
    <property type="nucleotide sequence ID" value="NZ_AP025739.1"/>
</dbReference>
<protein>
    <submittedName>
        <fullName evidence="4">Uncharacterized protein</fullName>
    </submittedName>
</protein>
<sequence>MNTRPWSRGLRTLSASAVLFLASMSAHAQTFHVDFSKESGPPLLKTKFGVYQTPFFFKTSPPSAFDMTGLLREAGVQDLRYEMAWGKSDAYAYDQISGSAADPRIDFSRLDPFLGQLARAGVTPLLAMTYDPLPLKTGTDWQRWKDAPSDLAAWGQINRRYAEHYRGLGLRAPFYEMWNEPDLPGDGGKVFFNGGPEDYGRVARAGLAGVHAGDPDAHAGGPAMAYDAGYARSILSDPIDFISVHAYNNFPIQVGAIARGAVKDRPDLPILLTEYASFTEFGLQKPNSRSVAAERFFRDARGLLTYSDTPKVYWAQWIDDDLGMVTHDLHRKALFHAFQIYQTMLPVDRSPVSPDGRDGVGLLAASDDHNAGVVLWNENTSPKTVTAILDKLPFAKGALRVYRIDAAHASYVDDPAHEALAVETTQSLTSSGASWTGEIPGEGVVFLRISDGAGQSLLRPASLGTFVKSLYWFPDRTTDGWADFDPQTSIARLGMGGRAMGIQQIGAVIDRPAPRWRVQVRRRGPFVPQSGNALFALRLDYGSKRGGYSKSILWRDDSRQTVRTSAFPWGRKTTTPDVLHVEKALRTGKAFEISVAREAPADWSHRVLVTPILEDMGAGSQVRIILKAM</sequence>
<dbReference type="SUPFAM" id="SSF51445">
    <property type="entry name" value="(Trans)glycosidases"/>
    <property type="match status" value="1"/>
</dbReference>
<evidence type="ECO:0000313" key="4">
    <source>
        <dbReference type="EMBL" id="BDI29630.1"/>
    </source>
</evidence>